<dbReference type="PANTHER" id="PTHR47513">
    <property type="entry name" value="ZINC TRANSPORTER"/>
    <property type="match status" value="1"/>
</dbReference>
<evidence type="ECO:0000313" key="1">
    <source>
        <dbReference type="EMBL" id="CAD1840500.1"/>
    </source>
</evidence>
<protein>
    <submittedName>
        <fullName evidence="1">Uncharacterized protein</fullName>
    </submittedName>
</protein>
<name>A0A6V7QBS1_ANACO</name>
<sequence length="113" mass="12307">MKEMVAPISAGILSALRRVIARRISLKNQLKRRLHAITVASATCFLFPVAMWDTILLVCHYALSHTLVGVAPPSPALRSSLVTDCSLVFGFERRSGLLWGVYTTTGPLGTARL</sequence>
<dbReference type="EMBL" id="LR862135">
    <property type="protein sequence ID" value="CAD1840500.1"/>
    <property type="molecule type" value="Genomic_DNA"/>
</dbReference>
<gene>
    <name evidence="1" type="ORF">CB5_LOCUS23711</name>
</gene>
<reference evidence="1" key="1">
    <citation type="submission" date="2020-07" db="EMBL/GenBank/DDBJ databases">
        <authorList>
            <person name="Lin J."/>
        </authorList>
    </citation>
    <scope>NUCLEOTIDE SEQUENCE</scope>
</reference>
<dbReference type="PANTHER" id="PTHR47513:SF1">
    <property type="entry name" value="OS07G0283200 PROTEIN"/>
    <property type="match status" value="1"/>
</dbReference>
<dbReference type="AlphaFoldDB" id="A0A6V7QBS1"/>
<accession>A0A6V7QBS1</accession>
<proteinExistence type="predicted"/>
<organism evidence="1">
    <name type="scientific">Ananas comosus var. bracteatus</name>
    <name type="common">red pineapple</name>
    <dbReference type="NCBI Taxonomy" id="296719"/>
    <lineage>
        <taxon>Eukaryota</taxon>
        <taxon>Viridiplantae</taxon>
        <taxon>Streptophyta</taxon>
        <taxon>Embryophyta</taxon>
        <taxon>Tracheophyta</taxon>
        <taxon>Spermatophyta</taxon>
        <taxon>Magnoliopsida</taxon>
        <taxon>Liliopsida</taxon>
        <taxon>Poales</taxon>
        <taxon>Bromeliaceae</taxon>
        <taxon>Bromelioideae</taxon>
        <taxon>Ananas</taxon>
    </lineage>
</organism>